<keyword evidence="5 8" id="KW-1133">Transmembrane helix</keyword>
<keyword evidence="6 8" id="KW-0472">Membrane</keyword>
<proteinExistence type="inferred from homology"/>
<dbReference type="InterPro" id="IPR003010">
    <property type="entry name" value="C-N_Hydrolase"/>
</dbReference>
<dbReference type="RefSeq" id="WP_014139535.1">
    <property type="nucleotide sequence ID" value="NC_016109.1"/>
</dbReference>
<evidence type="ECO:0000313" key="12">
    <source>
        <dbReference type="Proteomes" id="UP000007076"/>
    </source>
</evidence>
<dbReference type="InterPro" id="IPR036526">
    <property type="entry name" value="C-N_Hydrolase_sf"/>
</dbReference>
<evidence type="ECO:0000256" key="4">
    <source>
        <dbReference type="ARBA" id="ARBA00022692"/>
    </source>
</evidence>
<feature type="transmembrane region" description="Helical" evidence="8">
    <location>
        <begin position="20"/>
        <end position="45"/>
    </location>
</feature>
<keyword evidence="2 8" id="KW-1003">Cell membrane</keyword>
<dbReference type="AlphaFoldDB" id="E4N255"/>
<comment type="pathway">
    <text evidence="8">Protein modification; lipoprotein biosynthesis (N-acyl transfer).</text>
</comment>
<dbReference type="Gene3D" id="3.60.110.10">
    <property type="entry name" value="Carbon-nitrogen hydrolase"/>
    <property type="match status" value="1"/>
</dbReference>
<dbReference type="PROSITE" id="PS50263">
    <property type="entry name" value="CN_HYDROLASE"/>
    <property type="match status" value="1"/>
</dbReference>
<reference evidence="11 12" key="1">
    <citation type="journal article" date="2010" name="DNA Res.">
        <title>Genome sequence of Kitasatospora setae NBRC 14216T: an evolutionary snapshot of the family Streptomycetaceae.</title>
        <authorList>
            <person name="Ichikawa N."/>
            <person name="Oguchi A."/>
            <person name="Ikeda H."/>
            <person name="Ishikawa J."/>
            <person name="Kitani S."/>
            <person name="Watanabe Y."/>
            <person name="Nakamura S."/>
            <person name="Katano Y."/>
            <person name="Kishi E."/>
            <person name="Sasagawa M."/>
            <person name="Ankai A."/>
            <person name="Fukui S."/>
            <person name="Hashimoto Y."/>
            <person name="Kamata S."/>
            <person name="Otoguro M."/>
            <person name="Tanikawa S."/>
            <person name="Nihira T."/>
            <person name="Horinouchi S."/>
            <person name="Ohnishi Y."/>
            <person name="Hayakawa M."/>
            <person name="Kuzuyama T."/>
            <person name="Arisawa A."/>
            <person name="Nomoto F."/>
            <person name="Miura H."/>
            <person name="Takahashi Y."/>
            <person name="Fujita N."/>
        </authorList>
    </citation>
    <scope>NUCLEOTIDE SEQUENCE [LARGE SCALE GENOMIC DNA]</scope>
    <source>
        <strain evidence="12">ATCC 33774 / DSM 43861 / JCM 3304 / KCC A-0304 / NBRC 14216 / KM-6054</strain>
    </source>
</reference>
<evidence type="ECO:0000313" key="11">
    <source>
        <dbReference type="EMBL" id="BAJ32239.1"/>
    </source>
</evidence>
<evidence type="ECO:0000256" key="1">
    <source>
        <dbReference type="ARBA" id="ARBA00004651"/>
    </source>
</evidence>
<feature type="transmembrane region" description="Helical" evidence="8">
    <location>
        <begin position="189"/>
        <end position="208"/>
    </location>
</feature>
<sequence>MSLRTALTRPARYGALASGVLPVLTFPGAGLAWLAWAALVPGLLLMRAAGGAREAVVRGWWFGAGFILTGMYWLIPSIGPGLPVLAVLFGVLQAPFGLAAWWLLHGEPTLRRAAAALAVLPAVWVCAEYARSWNALGGPWALFGATQWEHPAVLGLASIGGVWLVSWALVAANTALAVLLCAHGSRVRALAGATALSSVLAGPLVFAAQAAPATSGSASVTLVQAGSTPDEQARLEANARITRSLAGRPTDLIVWGESSTTEDLDRRPETVARLAALSRLTGAQLLVGEDARKADGRISKDAVLVDGSGVLARYRKIRLVPFGEYIPLRPLLGWIAGVSAAAGENRAPGSSVHLLPVADRDGRALPVGALVCFESAFPDMSRTMARQGAALIVYQSATSTFQSTWAPAQHASLGALRAAETGRPVVQAALTGESVAYDAQGRRLVRLGTDGSGAVTADLALADPAARTWYVRLGDWVPMLSLAAVLAAAATAAGPALRERRRRRPGPPAASAPTDVPPARV</sequence>
<feature type="region of interest" description="Disordered" evidence="9">
    <location>
        <begin position="495"/>
        <end position="521"/>
    </location>
</feature>
<dbReference type="KEGG" id="ksk:KSE_64790"/>
<keyword evidence="3 8" id="KW-0808">Transferase</keyword>
<dbReference type="GO" id="GO:0042158">
    <property type="term" value="P:lipoprotein biosynthetic process"/>
    <property type="evidence" value="ECO:0007669"/>
    <property type="project" value="UniProtKB-UniRule"/>
</dbReference>
<dbReference type="HAMAP" id="MF_01148">
    <property type="entry name" value="Lnt"/>
    <property type="match status" value="1"/>
</dbReference>
<evidence type="ECO:0000256" key="9">
    <source>
        <dbReference type="SAM" id="MobiDB-lite"/>
    </source>
</evidence>
<evidence type="ECO:0000256" key="3">
    <source>
        <dbReference type="ARBA" id="ARBA00022679"/>
    </source>
</evidence>
<dbReference type="eggNOG" id="COG0815">
    <property type="taxonomic scope" value="Bacteria"/>
</dbReference>
<comment type="similarity">
    <text evidence="8">Belongs to the CN hydrolase family. Apolipoprotein N-acyltransferase subfamily.</text>
</comment>
<dbReference type="Pfam" id="PF00795">
    <property type="entry name" value="CN_hydrolase"/>
    <property type="match status" value="1"/>
</dbReference>
<comment type="subcellular location">
    <subcellularLocation>
        <location evidence="1 8">Cell membrane</location>
        <topology evidence="1 8">Multi-pass membrane protein</topology>
    </subcellularLocation>
</comment>
<evidence type="ECO:0000256" key="6">
    <source>
        <dbReference type="ARBA" id="ARBA00023136"/>
    </source>
</evidence>
<organism evidence="11 12">
    <name type="scientific">Kitasatospora setae (strain ATCC 33774 / DSM 43861 / JCM 3304 / KCC A-0304 / NBRC 14216 / KM-6054)</name>
    <name type="common">Streptomyces setae</name>
    <dbReference type="NCBI Taxonomy" id="452652"/>
    <lineage>
        <taxon>Bacteria</taxon>
        <taxon>Bacillati</taxon>
        <taxon>Actinomycetota</taxon>
        <taxon>Actinomycetes</taxon>
        <taxon>Kitasatosporales</taxon>
        <taxon>Streptomycetaceae</taxon>
        <taxon>Kitasatospora</taxon>
    </lineage>
</organism>
<gene>
    <name evidence="8 11" type="primary">lnt</name>
    <name evidence="11" type="ordered locus">KSE_64790</name>
</gene>
<evidence type="ECO:0000259" key="10">
    <source>
        <dbReference type="PROSITE" id="PS50263"/>
    </source>
</evidence>
<feature type="transmembrane region" description="Helical" evidence="8">
    <location>
        <begin position="57"/>
        <end position="75"/>
    </location>
</feature>
<keyword evidence="4 8" id="KW-0812">Transmembrane</keyword>
<evidence type="ECO:0000256" key="8">
    <source>
        <dbReference type="HAMAP-Rule" id="MF_01148"/>
    </source>
</evidence>
<dbReference type="STRING" id="452652.KSE_64790"/>
<comment type="catalytic activity">
    <reaction evidence="8">
        <text>N-terminal S-1,2-diacyl-sn-glyceryl-L-cysteinyl-[lipoprotein] + a glycerophospholipid = N-acyl-S-1,2-diacyl-sn-glyceryl-L-cysteinyl-[lipoprotein] + a 2-acyl-sn-glycero-3-phospholipid + H(+)</text>
        <dbReference type="Rhea" id="RHEA:48228"/>
        <dbReference type="Rhea" id="RHEA-COMP:14681"/>
        <dbReference type="Rhea" id="RHEA-COMP:14684"/>
        <dbReference type="ChEBI" id="CHEBI:15378"/>
        <dbReference type="ChEBI" id="CHEBI:136912"/>
        <dbReference type="ChEBI" id="CHEBI:140656"/>
        <dbReference type="ChEBI" id="CHEBI:140657"/>
        <dbReference type="ChEBI" id="CHEBI:140660"/>
        <dbReference type="EC" id="2.3.1.269"/>
    </reaction>
</comment>
<dbReference type="UniPathway" id="UPA00666"/>
<feature type="transmembrane region" description="Helical" evidence="8">
    <location>
        <begin position="81"/>
        <end position="104"/>
    </location>
</feature>
<evidence type="ECO:0000256" key="5">
    <source>
        <dbReference type="ARBA" id="ARBA00022989"/>
    </source>
</evidence>
<dbReference type="EMBL" id="AP010968">
    <property type="protein sequence ID" value="BAJ32239.1"/>
    <property type="molecule type" value="Genomic_DNA"/>
</dbReference>
<keyword evidence="12" id="KW-1185">Reference proteome</keyword>
<dbReference type="SUPFAM" id="SSF56317">
    <property type="entry name" value="Carbon-nitrogen hydrolase"/>
    <property type="match status" value="1"/>
</dbReference>
<dbReference type="Proteomes" id="UP000007076">
    <property type="component" value="Chromosome"/>
</dbReference>
<evidence type="ECO:0000256" key="2">
    <source>
        <dbReference type="ARBA" id="ARBA00022475"/>
    </source>
</evidence>
<comment type="caution">
    <text evidence="8">Lacks conserved residue(s) required for the propagation of feature annotation.</text>
</comment>
<dbReference type="PANTHER" id="PTHR38686">
    <property type="entry name" value="APOLIPOPROTEIN N-ACYLTRANSFERASE"/>
    <property type="match status" value="1"/>
</dbReference>
<keyword evidence="7 8" id="KW-0012">Acyltransferase</keyword>
<dbReference type="NCBIfam" id="TIGR00546">
    <property type="entry name" value="lnt"/>
    <property type="match status" value="1"/>
</dbReference>
<comment type="function">
    <text evidence="8">Catalyzes the phospholipid dependent N-acylation of the N-terminal cysteine of apolipoprotein, the last step in lipoprotein maturation.</text>
</comment>
<dbReference type="GO" id="GO:0005886">
    <property type="term" value="C:plasma membrane"/>
    <property type="evidence" value="ECO:0007669"/>
    <property type="project" value="UniProtKB-SubCell"/>
</dbReference>
<dbReference type="PATRIC" id="fig|452652.3.peg.6503"/>
<dbReference type="PANTHER" id="PTHR38686:SF1">
    <property type="entry name" value="APOLIPOPROTEIN N-ACYLTRANSFERASE"/>
    <property type="match status" value="1"/>
</dbReference>
<feature type="transmembrane region" description="Helical" evidence="8">
    <location>
        <begin position="152"/>
        <end position="182"/>
    </location>
</feature>
<accession>E4N255</accession>
<dbReference type="InterPro" id="IPR045378">
    <property type="entry name" value="LNT_N"/>
</dbReference>
<dbReference type="InterPro" id="IPR004563">
    <property type="entry name" value="Apolipo_AcylTrfase"/>
</dbReference>
<dbReference type="EC" id="2.3.1.269" evidence="8"/>
<evidence type="ECO:0000256" key="7">
    <source>
        <dbReference type="ARBA" id="ARBA00023315"/>
    </source>
</evidence>
<keyword evidence="11" id="KW-0449">Lipoprotein</keyword>
<dbReference type="Pfam" id="PF20154">
    <property type="entry name" value="LNT_N"/>
    <property type="match status" value="1"/>
</dbReference>
<name>E4N255_KITSK</name>
<dbReference type="GO" id="GO:0016410">
    <property type="term" value="F:N-acyltransferase activity"/>
    <property type="evidence" value="ECO:0007669"/>
    <property type="project" value="UniProtKB-UniRule"/>
</dbReference>
<dbReference type="HOGENOM" id="CLU_019563_2_0_11"/>
<protein>
    <recommendedName>
        <fullName evidence="8">Apolipoprotein N-acyltransferase</fullName>
        <shortName evidence="8">ALP N-acyltransferase</shortName>
        <ecNumber evidence="8">2.3.1.269</ecNumber>
    </recommendedName>
</protein>
<feature type="domain" description="CN hydrolase" evidence="10">
    <location>
        <begin position="218"/>
        <end position="461"/>
    </location>
</feature>
<dbReference type="CDD" id="cd07571">
    <property type="entry name" value="ALP_N-acyl_transferase"/>
    <property type="match status" value="1"/>
</dbReference>